<accession>A0ABU0J1R2</accession>
<dbReference type="InterPro" id="IPR018531">
    <property type="entry name" value="DUF1993"/>
</dbReference>
<evidence type="ECO:0008006" key="3">
    <source>
        <dbReference type="Google" id="ProtNLM"/>
    </source>
</evidence>
<evidence type="ECO:0000313" key="1">
    <source>
        <dbReference type="EMBL" id="MDQ0468187.1"/>
    </source>
</evidence>
<dbReference type="Proteomes" id="UP001242480">
    <property type="component" value="Unassembled WGS sequence"/>
</dbReference>
<dbReference type="InterPro" id="IPR034660">
    <property type="entry name" value="DinB/YfiT-like"/>
</dbReference>
<name>A0ABU0J1R2_9HYPH</name>
<dbReference type="EMBL" id="JAUSVX010000001">
    <property type="protein sequence ID" value="MDQ0468187.1"/>
    <property type="molecule type" value="Genomic_DNA"/>
</dbReference>
<dbReference type="PANTHER" id="PTHR36922">
    <property type="entry name" value="BLL2446 PROTEIN"/>
    <property type="match status" value="1"/>
</dbReference>
<dbReference type="Pfam" id="PF09351">
    <property type="entry name" value="DUF1993"/>
    <property type="match status" value="1"/>
</dbReference>
<gene>
    <name evidence="1" type="ORF">QO011_001182</name>
</gene>
<protein>
    <recommendedName>
        <fullName evidence="3">DUF1993 domain-containing protein</fullName>
    </recommendedName>
</protein>
<dbReference type="RefSeq" id="WP_307268920.1">
    <property type="nucleotide sequence ID" value="NZ_JAUSVX010000001.1"/>
</dbReference>
<keyword evidence="2" id="KW-1185">Reference proteome</keyword>
<proteinExistence type="predicted"/>
<dbReference type="PANTHER" id="PTHR36922:SF1">
    <property type="entry name" value="DUF1993 DOMAIN-CONTAINING PROTEIN"/>
    <property type="match status" value="1"/>
</dbReference>
<dbReference type="SUPFAM" id="SSF109854">
    <property type="entry name" value="DinB/YfiT-like putative metalloenzymes"/>
    <property type="match status" value="1"/>
</dbReference>
<organism evidence="1 2">
    <name type="scientific">Labrys wisconsinensis</name>
    <dbReference type="NCBI Taxonomy" id="425677"/>
    <lineage>
        <taxon>Bacteria</taxon>
        <taxon>Pseudomonadati</taxon>
        <taxon>Pseudomonadota</taxon>
        <taxon>Alphaproteobacteria</taxon>
        <taxon>Hyphomicrobiales</taxon>
        <taxon>Xanthobacteraceae</taxon>
        <taxon>Labrys</taxon>
    </lineage>
</organism>
<sequence>MSISLHEASVPVFIQYLETLSATLGKAAAHAAAKKIDSAVFCQLRLFPDMFPLSRQVQLAADFAKNGASRLAGQEPPRFSDDETALEELQSRITRTLAHVKGLPKAAIDEGGERPITITVAGQPVNFVGRTYLLHFVLPNFFFHVTAVYALLRANGVELSKRDFMGALPA</sequence>
<reference evidence="1 2" key="1">
    <citation type="submission" date="2023-07" db="EMBL/GenBank/DDBJ databases">
        <title>Genomic Encyclopedia of Type Strains, Phase IV (KMG-IV): sequencing the most valuable type-strain genomes for metagenomic binning, comparative biology and taxonomic classification.</title>
        <authorList>
            <person name="Goeker M."/>
        </authorList>
    </citation>
    <scope>NUCLEOTIDE SEQUENCE [LARGE SCALE GENOMIC DNA]</scope>
    <source>
        <strain evidence="1 2">DSM 19619</strain>
    </source>
</reference>
<comment type="caution">
    <text evidence="1">The sequence shown here is derived from an EMBL/GenBank/DDBJ whole genome shotgun (WGS) entry which is preliminary data.</text>
</comment>
<dbReference type="Gene3D" id="1.20.120.450">
    <property type="entry name" value="dinb family like domain"/>
    <property type="match status" value="1"/>
</dbReference>
<evidence type="ECO:0000313" key="2">
    <source>
        <dbReference type="Proteomes" id="UP001242480"/>
    </source>
</evidence>